<dbReference type="STRING" id="52586.A0A0B1P426"/>
<accession>A0A0B1P426</accession>
<sequence length="207" mass="23473">MARFMCNPSPKHHQHILRVPQYLSGCLDRSLLYQKNHRHVSDFGCYGLHCAVDASFADEYDTAKSTTGYVIFMAGSPVIWKSKLQSTVSTLTCEAEYAALFEAIKDCAWIRSFLTELNQMPNGPITVLEDNTGAIKWSTDDGMTSGRRRVRVQYHYVVQEVRDGNIKIQQFQSELNPADGFTKPLDGNSFRRFIQHLGLKDGIFTKV</sequence>
<comment type="caution">
    <text evidence="1">The sequence shown here is derived from an EMBL/GenBank/DDBJ whole genome shotgun (WGS) entry which is preliminary data.</text>
</comment>
<dbReference type="CDD" id="cd09272">
    <property type="entry name" value="RNase_HI_RT_Ty1"/>
    <property type="match status" value="1"/>
</dbReference>
<dbReference type="OMA" id="HINIREH"/>
<proteinExistence type="predicted"/>
<protein>
    <submittedName>
        <fullName evidence="1">Uncharacterized protein</fullName>
    </submittedName>
</protein>
<evidence type="ECO:0000313" key="2">
    <source>
        <dbReference type="Proteomes" id="UP000030854"/>
    </source>
</evidence>
<dbReference type="PANTHER" id="PTHR11439:SF467">
    <property type="entry name" value="INTEGRASE CATALYTIC DOMAIN-CONTAINING PROTEIN"/>
    <property type="match status" value="1"/>
</dbReference>
<evidence type="ECO:0000313" key="1">
    <source>
        <dbReference type="EMBL" id="KHJ31404.1"/>
    </source>
</evidence>
<dbReference type="PANTHER" id="PTHR11439">
    <property type="entry name" value="GAG-POL-RELATED RETROTRANSPOSON"/>
    <property type="match status" value="1"/>
</dbReference>
<dbReference type="HOGENOM" id="CLU_001650_6_0_1"/>
<reference evidence="1 2" key="1">
    <citation type="journal article" date="2014" name="BMC Genomics">
        <title>Adaptive genomic structural variation in the grape powdery mildew pathogen, Erysiphe necator.</title>
        <authorList>
            <person name="Jones L."/>
            <person name="Riaz S."/>
            <person name="Morales-Cruz A."/>
            <person name="Amrine K.C."/>
            <person name="McGuire B."/>
            <person name="Gubler W.D."/>
            <person name="Walker M.A."/>
            <person name="Cantu D."/>
        </authorList>
    </citation>
    <scope>NUCLEOTIDE SEQUENCE [LARGE SCALE GENOMIC DNA]</scope>
    <source>
        <strain evidence="2">c</strain>
    </source>
</reference>
<dbReference type="Proteomes" id="UP000030854">
    <property type="component" value="Unassembled WGS sequence"/>
</dbReference>
<dbReference type="AlphaFoldDB" id="A0A0B1P426"/>
<gene>
    <name evidence="1" type="ORF">EV44_g3233</name>
</gene>
<organism evidence="1 2">
    <name type="scientific">Uncinula necator</name>
    <name type="common">Grape powdery mildew</name>
    <dbReference type="NCBI Taxonomy" id="52586"/>
    <lineage>
        <taxon>Eukaryota</taxon>
        <taxon>Fungi</taxon>
        <taxon>Dikarya</taxon>
        <taxon>Ascomycota</taxon>
        <taxon>Pezizomycotina</taxon>
        <taxon>Leotiomycetes</taxon>
        <taxon>Erysiphales</taxon>
        <taxon>Erysiphaceae</taxon>
        <taxon>Erysiphe</taxon>
    </lineage>
</organism>
<keyword evidence="2" id="KW-1185">Reference proteome</keyword>
<name>A0A0B1P426_UNCNE</name>
<dbReference type="EMBL" id="JNVN01002930">
    <property type="protein sequence ID" value="KHJ31404.1"/>
    <property type="molecule type" value="Genomic_DNA"/>
</dbReference>